<comment type="caution">
    <text evidence="1">The sequence shown here is derived from an EMBL/GenBank/DDBJ whole genome shotgun (WGS) entry which is preliminary data.</text>
</comment>
<dbReference type="Proteomes" id="UP000251960">
    <property type="component" value="Chromosome 2"/>
</dbReference>
<gene>
    <name evidence="1" type="ORF">Zm00014a_025344</name>
</gene>
<name>A0A3L6FTK3_MAIZE</name>
<reference evidence="1" key="1">
    <citation type="journal article" date="2018" name="Nat. Genet.">
        <title>Extensive intraspecific gene order and gene structural variations between Mo17 and other maize genomes.</title>
        <authorList>
            <person name="Sun S."/>
            <person name="Zhou Y."/>
            <person name="Chen J."/>
            <person name="Shi J."/>
            <person name="Zhao H."/>
            <person name="Zhao H."/>
            <person name="Song W."/>
            <person name="Zhang M."/>
            <person name="Cui Y."/>
            <person name="Dong X."/>
            <person name="Liu H."/>
            <person name="Ma X."/>
            <person name="Jiao Y."/>
            <person name="Wang B."/>
            <person name="Wei X."/>
            <person name="Stein J.C."/>
            <person name="Glaubitz J.C."/>
            <person name="Lu F."/>
            <person name="Yu G."/>
            <person name="Liang C."/>
            <person name="Fengler K."/>
            <person name="Li B."/>
            <person name="Rafalski A."/>
            <person name="Schnable P.S."/>
            <person name="Ware D.H."/>
            <person name="Buckler E.S."/>
            <person name="Lai J."/>
        </authorList>
    </citation>
    <scope>NUCLEOTIDE SEQUENCE [LARGE SCALE GENOMIC DNA]</scope>
    <source>
        <tissue evidence="1">Seedling</tissue>
    </source>
</reference>
<protein>
    <submittedName>
        <fullName evidence="1">Uncharacterized protein</fullName>
    </submittedName>
</protein>
<accession>A0A3L6FTK3</accession>
<dbReference type="AlphaFoldDB" id="A0A3L6FTK3"/>
<organism evidence="1">
    <name type="scientific">Zea mays</name>
    <name type="common">Maize</name>
    <dbReference type="NCBI Taxonomy" id="4577"/>
    <lineage>
        <taxon>Eukaryota</taxon>
        <taxon>Viridiplantae</taxon>
        <taxon>Streptophyta</taxon>
        <taxon>Embryophyta</taxon>
        <taxon>Tracheophyta</taxon>
        <taxon>Spermatophyta</taxon>
        <taxon>Magnoliopsida</taxon>
        <taxon>Liliopsida</taxon>
        <taxon>Poales</taxon>
        <taxon>Poaceae</taxon>
        <taxon>PACMAD clade</taxon>
        <taxon>Panicoideae</taxon>
        <taxon>Andropogonodae</taxon>
        <taxon>Andropogoneae</taxon>
        <taxon>Tripsacinae</taxon>
        <taxon>Zea</taxon>
    </lineage>
</organism>
<evidence type="ECO:0000313" key="1">
    <source>
        <dbReference type="EMBL" id="PWZ37831.1"/>
    </source>
</evidence>
<sequence>MTITRSNKYKAGSIRSTSDTRCNALDLKQMMIYEMQSSGAYFFSFKRCVRREAILAKND</sequence>
<proteinExistence type="predicted"/>
<dbReference type="EMBL" id="NCVQ01000003">
    <property type="protein sequence ID" value="PWZ37831.1"/>
    <property type="molecule type" value="Genomic_DNA"/>
</dbReference>